<evidence type="ECO:0000256" key="6">
    <source>
        <dbReference type="ARBA" id="ARBA00022679"/>
    </source>
</evidence>
<dbReference type="UniPathway" id="UPA00017"/>
<dbReference type="GO" id="GO:0000287">
    <property type="term" value="F:magnesium ion binding"/>
    <property type="evidence" value="ECO:0007669"/>
    <property type="project" value="InterPro"/>
</dbReference>
<feature type="binding site" evidence="12">
    <location>
        <position position="50"/>
    </location>
    <ligand>
        <name>CoA</name>
        <dbReference type="ChEBI" id="CHEBI:57287"/>
    </ligand>
</feature>
<evidence type="ECO:0000256" key="5">
    <source>
        <dbReference type="ARBA" id="ARBA00019087"/>
    </source>
</evidence>
<gene>
    <name evidence="16" type="ORF">SAMN05421853_10729</name>
</gene>
<evidence type="ECO:0000256" key="4">
    <source>
        <dbReference type="ARBA" id="ARBA00011503"/>
    </source>
</evidence>
<keyword evidence="13" id="KW-0479">Metal-binding</keyword>
<comment type="catalytic activity">
    <reaction evidence="10">
        <text>apo-[aryl-carrier protein] + CoA = holo-[aryl-carrier protein] + adenosine 3',5'-bisphosphate + H(+)</text>
        <dbReference type="Rhea" id="RHEA:48404"/>
        <dbReference type="Rhea" id="RHEA-COMP:15903"/>
        <dbReference type="Rhea" id="RHEA-COMP:17557"/>
        <dbReference type="ChEBI" id="CHEBI:15378"/>
        <dbReference type="ChEBI" id="CHEBI:29999"/>
        <dbReference type="ChEBI" id="CHEBI:57287"/>
        <dbReference type="ChEBI" id="CHEBI:58343"/>
        <dbReference type="ChEBI" id="CHEBI:64479"/>
    </reaction>
</comment>
<evidence type="ECO:0000313" key="17">
    <source>
        <dbReference type="Proteomes" id="UP000243106"/>
    </source>
</evidence>
<feature type="binding site" evidence="12">
    <location>
        <position position="58"/>
    </location>
    <ligand>
        <name>CoA</name>
        <dbReference type="ChEBI" id="CHEBI:57287"/>
    </ligand>
</feature>
<dbReference type="STRING" id="93684.SAMN05421853_10729"/>
<evidence type="ECO:0000259" key="15">
    <source>
        <dbReference type="Pfam" id="PF17837"/>
    </source>
</evidence>
<dbReference type="InterPro" id="IPR003542">
    <property type="entry name" value="Enbac_synth_compD-like"/>
</dbReference>
<evidence type="ECO:0000256" key="9">
    <source>
        <dbReference type="ARBA" id="ARBA00031996"/>
    </source>
</evidence>
<reference evidence="17" key="1">
    <citation type="submission" date="2016-10" db="EMBL/GenBank/DDBJ databases">
        <authorList>
            <person name="Varghese N."/>
            <person name="Submissions S."/>
        </authorList>
    </citation>
    <scope>NUCLEOTIDE SEQUENCE [LARGE SCALE GENOMIC DNA]</scope>
    <source>
        <strain evidence="17">JCM 10271</strain>
    </source>
</reference>
<feature type="binding site" evidence="13">
    <location>
        <position position="117"/>
    </location>
    <ligand>
        <name>Mg(2+)</name>
        <dbReference type="ChEBI" id="CHEBI:18420"/>
    </ligand>
</feature>
<evidence type="ECO:0000256" key="3">
    <source>
        <dbReference type="ARBA" id="ARBA00008342"/>
    </source>
</evidence>
<comment type="pathway">
    <text evidence="2">Siderophore biosynthesis; enterobactin biosynthesis.</text>
</comment>
<feature type="binding site" evidence="12">
    <location>
        <position position="156"/>
    </location>
    <ligand>
        <name>CoA</name>
        <dbReference type="ChEBI" id="CHEBI:57287"/>
    </ligand>
</feature>
<comment type="subunit">
    <text evidence="4">EntB, EntD, EntE, and EntF form a multienzyme complex called enterobactin synthase.</text>
</comment>
<dbReference type="GO" id="GO:0009239">
    <property type="term" value="P:enterobactin biosynthetic process"/>
    <property type="evidence" value="ECO:0007669"/>
    <property type="project" value="UniProtKB-UniPathway"/>
</dbReference>
<comment type="cofactor">
    <cofactor evidence="13">
        <name>Mg(2+)</name>
        <dbReference type="ChEBI" id="CHEBI:18420"/>
    </cofactor>
</comment>
<feature type="binding site" evidence="13">
    <location>
        <position position="118"/>
    </location>
    <ligand>
        <name>Mg(2+)</name>
        <dbReference type="ChEBI" id="CHEBI:18420"/>
    </ligand>
</feature>
<evidence type="ECO:0000256" key="8">
    <source>
        <dbReference type="ARBA" id="ARBA00029894"/>
    </source>
</evidence>
<evidence type="ECO:0000256" key="11">
    <source>
        <dbReference type="ARBA" id="ARBA00049191"/>
    </source>
</evidence>
<comment type="catalytic activity">
    <reaction evidence="11">
        <text>apo-[peptidyl-carrier protein] + CoA = holo-[peptidyl-carrier protein] + adenosine 3',5'-bisphosphate + H(+)</text>
        <dbReference type="Rhea" id="RHEA:46228"/>
        <dbReference type="Rhea" id="RHEA-COMP:11479"/>
        <dbReference type="Rhea" id="RHEA-COMP:11480"/>
        <dbReference type="ChEBI" id="CHEBI:15378"/>
        <dbReference type="ChEBI" id="CHEBI:29999"/>
        <dbReference type="ChEBI" id="CHEBI:57287"/>
        <dbReference type="ChEBI" id="CHEBI:58343"/>
        <dbReference type="ChEBI" id="CHEBI:64479"/>
    </reaction>
</comment>
<dbReference type="Pfam" id="PF17837">
    <property type="entry name" value="4PPT_N"/>
    <property type="match status" value="1"/>
</dbReference>
<feature type="binding site" evidence="13">
    <location>
        <position position="116"/>
    </location>
    <ligand>
        <name>Mg(2+)</name>
        <dbReference type="ChEBI" id="CHEBI:18420"/>
    </ligand>
</feature>
<feature type="binding site" evidence="12">
    <location>
        <position position="116"/>
    </location>
    <ligand>
        <name>CoA</name>
        <dbReference type="ChEBI" id="CHEBI:57287"/>
    </ligand>
</feature>
<evidence type="ECO:0000256" key="10">
    <source>
        <dbReference type="ARBA" id="ARBA00049176"/>
    </source>
</evidence>
<proteinExistence type="inferred from homology"/>
<protein>
    <recommendedName>
        <fullName evidence="5">Enterobactin synthase component D</fullName>
    </recommendedName>
    <alternativeName>
        <fullName evidence="8">4'-phosphopantetheinyl transferase EntD</fullName>
    </alternativeName>
    <alternativeName>
        <fullName evidence="9">Enterochelin synthase D</fullName>
    </alternativeName>
</protein>
<feature type="binding site" evidence="12">
    <location>
        <begin position="94"/>
        <end position="95"/>
    </location>
    <ligand>
        <name>CoA</name>
        <dbReference type="ChEBI" id="CHEBI:57287"/>
    </ligand>
</feature>
<feature type="binding site" evidence="12">
    <location>
        <position position="160"/>
    </location>
    <ligand>
        <name>CoA</name>
        <dbReference type="ChEBI" id="CHEBI:57287"/>
    </ligand>
</feature>
<sequence>MPAAVLEKMIAGLGSAWPAGVAVAICPPQSEPGDLYPVEEAAVSRAVTGRRAEFAGGRRAARRALAALGHPEVAIPMAEDRSPIWPEGIVGSVSHCDTACIAVVARQSDYMALGVDIEPFNPLPEDILPEIGLASELDAVGPDRRLAGRQLFSAKEAAYKAQYPLSRTLFGFDALRYDGAVRALRFARPVPPFAKGQTIPVSQWTGDGLCLSLSALSRT</sequence>
<dbReference type="InterPro" id="IPR008278">
    <property type="entry name" value="4-PPantetheinyl_Trfase_dom"/>
</dbReference>
<dbReference type="GO" id="GO:0005886">
    <property type="term" value="C:plasma membrane"/>
    <property type="evidence" value="ECO:0007669"/>
    <property type="project" value="TreeGrafter"/>
</dbReference>
<accession>A0A1I5YXJ3</accession>
<comment type="similarity">
    <text evidence="3">Belongs to the P-Pant transferase superfamily. EntD family.</text>
</comment>
<evidence type="ECO:0000256" key="7">
    <source>
        <dbReference type="ARBA" id="ARBA00023191"/>
    </source>
</evidence>
<dbReference type="SUPFAM" id="SSF56214">
    <property type="entry name" value="4'-phosphopantetheinyl transferase"/>
    <property type="match status" value="1"/>
</dbReference>
<feature type="domain" description="4'-phosphopantetheinyl transferase N-terminal" evidence="15">
    <location>
        <begin position="39"/>
        <end position="105"/>
    </location>
</feature>
<evidence type="ECO:0000259" key="14">
    <source>
        <dbReference type="Pfam" id="PF01648"/>
    </source>
</evidence>
<keyword evidence="6 16" id="KW-0808">Transferase</keyword>
<dbReference type="GO" id="GO:0009366">
    <property type="term" value="C:enterobactin synthetase complex"/>
    <property type="evidence" value="ECO:0007669"/>
    <property type="project" value="InterPro"/>
</dbReference>
<evidence type="ECO:0000256" key="1">
    <source>
        <dbReference type="ARBA" id="ARBA00003937"/>
    </source>
</evidence>
<dbReference type="PANTHER" id="PTHR38096:SF1">
    <property type="entry name" value="ENTEROBACTIN SYNTHASE COMPONENT D"/>
    <property type="match status" value="1"/>
</dbReference>
<evidence type="ECO:0000256" key="2">
    <source>
        <dbReference type="ARBA" id="ARBA00004993"/>
    </source>
</evidence>
<evidence type="ECO:0000313" key="16">
    <source>
        <dbReference type="EMBL" id="SFQ48961.1"/>
    </source>
</evidence>
<dbReference type="InterPro" id="IPR041354">
    <property type="entry name" value="4PPT_N"/>
</dbReference>
<name>A0A1I5YXJ3_9RHOB</name>
<evidence type="ECO:0000256" key="13">
    <source>
        <dbReference type="PIRSR" id="PIRSR603542-2"/>
    </source>
</evidence>
<dbReference type="Pfam" id="PF01648">
    <property type="entry name" value="ACPS"/>
    <property type="match status" value="1"/>
</dbReference>
<keyword evidence="7" id="KW-0259">Enterobactin biosynthesis</keyword>
<dbReference type="GO" id="GO:0008897">
    <property type="term" value="F:holo-[acyl-carrier-protein] synthase activity"/>
    <property type="evidence" value="ECO:0007669"/>
    <property type="project" value="InterPro"/>
</dbReference>
<feature type="domain" description="4'-phosphopantetheinyl transferase" evidence="14">
    <location>
        <begin position="113"/>
        <end position="176"/>
    </location>
</feature>
<keyword evidence="13" id="KW-0460">Magnesium</keyword>
<organism evidence="16 17">
    <name type="scientific">Roseivivax halotolerans</name>
    <dbReference type="NCBI Taxonomy" id="93684"/>
    <lineage>
        <taxon>Bacteria</taxon>
        <taxon>Pseudomonadati</taxon>
        <taxon>Pseudomonadota</taxon>
        <taxon>Alphaproteobacteria</taxon>
        <taxon>Rhodobacterales</taxon>
        <taxon>Roseobacteraceae</taxon>
        <taxon>Roseivivax</taxon>
    </lineage>
</organism>
<dbReference type="AlphaFoldDB" id="A0A1I5YXJ3"/>
<dbReference type="InterPro" id="IPR037143">
    <property type="entry name" value="4-PPantetheinyl_Trfase_dom_sf"/>
</dbReference>
<evidence type="ECO:0000256" key="12">
    <source>
        <dbReference type="PIRSR" id="PIRSR603542-1"/>
    </source>
</evidence>
<dbReference type="PANTHER" id="PTHR38096">
    <property type="entry name" value="ENTEROBACTIN SYNTHASE COMPONENT D"/>
    <property type="match status" value="1"/>
</dbReference>
<comment type="function">
    <text evidence="1">Involved in the biosynthesis of the siderophore enterobactin (enterochelin), which is a macrocyclic trimeric lactone of N-(2,3-dihydroxybenzoyl)-serine. The serine trilactone serves as a scaffolding for the three catechol functionalities that provide hexadentate coordination for the tightly ligated iron(2+) atoms. Plays an essential role in the assembly of the enterobactin by catalyzing the transfer of the 4'-phosphopantetheine (Ppant) moiety from coenzyme A to the apo-domains of both EntB (ArCP domain) and EntF (PCP domain) to yield their holo-forms which make them competent for the activation of 2,3-dihydroxybenzoate (DHB) and L-serine, respectively.</text>
</comment>
<dbReference type="EMBL" id="FOXV01000007">
    <property type="protein sequence ID" value="SFQ48961.1"/>
    <property type="molecule type" value="Genomic_DNA"/>
</dbReference>
<keyword evidence="17" id="KW-1185">Reference proteome</keyword>
<dbReference type="RefSeq" id="WP_093011916.1">
    <property type="nucleotide sequence ID" value="NZ_FOXV01000007.1"/>
</dbReference>
<dbReference type="PRINTS" id="PR01399">
    <property type="entry name" value="ENTSNTHTASED"/>
</dbReference>
<dbReference type="Proteomes" id="UP000243106">
    <property type="component" value="Unassembled WGS sequence"/>
</dbReference>